<sequence length="121" mass="13063">MESIPASNLIIAGHGTQSFNLQDGIPGLVVCIQIHGDRAFACFQLCSQEPLAALGEEWVMLFAVLILCLVLVVWLCRVGEMGLVATGRGGNVLVERDVRLDADALTILRRFWDAPSPAQSS</sequence>
<reference evidence="1" key="1">
    <citation type="submission" date="2020-05" db="EMBL/GenBank/DDBJ databases">
        <title>Large-scale comparative analyses of tick genomes elucidate their genetic diversity and vector capacities.</title>
        <authorList>
            <person name="Jia N."/>
            <person name="Wang J."/>
            <person name="Shi W."/>
            <person name="Du L."/>
            <person name="Sun Y."/>
            <person name="Zhan W."/>
            <person name="Jiang J."/>
            <person name="Wang Q."/>
            <person name="Zhang B."/>
            <person name="Ji P."/>
            <person name="Sakyi L.B."/>
            <person name="Cui X."/>
            <person name="Yuan T."/>
            <person name="Jiang B."/>
            <person name="Yang W."/>
            <person name="Lam T.T.-Y."/>
            <person name="Chang Q."/>
            <person name="Ding S."/>
            <person name="Wang X."/>
            <person name="Zhu J."/>
            <person name="Ruan X."/>
            <person name="Zhao L."/>
            <person name="Wei J."/>
            <person name="Que T."/>
            <person name="Du C."/>
            <person name="Cheng J."/>
            <person name="Dai P."/>
            <person name="Han X."/>
            <person name="Huang E."/>
            <person name="Gao Y."/>
            <person name="Liu J."/>
            <person name="Shao H."/>
            <person name="Ye R."/>
            <person name="Li L."/>
            <person name="Wei W."/>
            <person name="Wang X."/>
            <person name="Wang C."/>
            <person name="Yang T."/>
            <person name="Huo Q."/>
            <person name="Li W."/>
            <person name="Guo W."/>
            <person name="Chen H."/>
            <person name="Zhou L."/>
            <person name="Ni X."/>
            <person name="Tian J."/>
            <person name="Zhou Y."/>
            <person name="Sheng Y."/>
            <person name="Liu T."/>
            <person name="Pan Y."/>
            <person name="Xia L."/>
            <person name="Li J."/>
            <person name="Zhao F."/>
            <person name="Cao W."/>
        </authorList>
    </citation>
    <scope>NUCLEOTIDE SEQUENCE</scope>
    <source>
        <strain evidence="1">Dsil-2018</strain>
    </source>
</reference>
<name>A0ACB8C7W4_DERSI</name>
<dbReference type="EMBL" id="CM023477">
    <property type="protein sequence ID" value="KAH7937001.1"/>
    <property type="molecule type" value="Genomic_DNA"/>
</dbReference>
<evidence type="ECO:0000313" key="1">
    <source>
        <dbReference type="EMBL" id="KAH7937001.1"/>
    </source>
</evidence>
<keyword evidence="2" id="KW-1185">Reference proteome</keyword>
<proteinExistence type="predicted"/>
<organism evidence="1 2">
    <name type="scientific">Dermacentor silvarum</name>
    <name type="common">Tick</name>
    <dbReference type="NCBI Taxonomy" id="543639"/>
    <lineage>
        <taxon>Eukaryota</taxon>
        <taxon>Metazoa</taxon>
        <taxon>Ecdysozoa</taxon>
        <taxon>Arthropoda</taxon>
        <taxon>Chelicerata</taxon>
        <taxon>Arachnida</taxon>
        <taxon>Acari</taxon>
        <taxon>Parasitiformes</taxon>
        <taxon>Ixodida</taxon>
        <taxon>Ixodoidea</taxon>
        <taxon>Ixodidae</taxon>
        <taxon>Rhipicephalinae</taxon>
        <taxon>Dermacentor</taxon>
    </lineage>
</organism>
<evidence type="ECO:0000313" key="2">
    <source>
        <dbReference type="Proteomes" id="UP000821865"/>
    </source>
</evidence>
<protein>
    <submittedName>
        <fullName evidence="1">Uncharacterized protein</fullName>
    </submittedName>
</protein>
<dbReference type="Proteomes" id="UP000821865">
    <property type="component" value="Chromosome 8"/>
</dbReference>
<comment type="caution">
    <text evidence="1">The sequence shown here is derived from an EMBL/GenBank/DDBJ whole genome shotgun (WGS) entry which is preliminary data.</text>
</comment>
<accession>A0ACB8C7W4</accession>
<gene>
    <name evidence="1" type="ORF">HPB49_007155</name>
</gene>